<dbReference type="InterPro" id="IPR000805">
    <property type="entry name" value="Glyco_hydro_26"/>
</dbReference>
<dbReference type="EMBL" id="BSDR01000001">
    <property type="protein sequence ID" value="GLI36328.1"/>
    <property type="molecule type" value="Genomic_DNA"/>
</dbReference>
<evidence type="ECO:0000256" key="1">
    <source>
        <dbReference type="ARBA" id="ARBA00007754"/>
    </source>
</evidence>
<comment type="caution">
    <text evidence="6">The sequence shown here is derived from an EMBL/GenBank/DDBJ whole genome shotgun (WGS) entry which is preliminary data.</text>
</comment>
<keyword evidence="7" id="KW-1185">Reference proteome</keyword>
<feature type="active site" description="Nucleophile" evidence="4">
    <location>
        <position position="249"/>
    </location>
</feature>
<dbReference type="Gene3D" id="3.20.20.80">
    <property type="entry name" value="Glycosidases"/>
    <property type="match status" value="1"/>
</dbReference>
<dbReference type="SUPFAM" id="SSF51445">
    <property type="entry name" value="(Trans)glycosidases"/>
    <property type="match status" value="1"/>
</dbReference>
<gene>
    <name evidence="6" type="ORF">DAMNIGENAA_37610</name>
</gene>
<dbReference type="PANTHER" id="PTHR40079:SF4">
    <property type="entry name" value="GH26 DOMAIN-CONTAINING PROTEIN-RELATED"/>
    <property type="match status" value="1"/>
</dbReference>
<dbReference type="InterPro" id="IPR017853">
    <property type="entry name" value="GH"/>
</dbReference>
<feature type="active site" description="Proton donor" evidence="4">
    <location>
        <position position="124"/>
    </location>
</feature>
<dbReference type="AlphaFoldDB" id="A0A9W6L958"/>
<evidence type="ECO:0000256" key="2">
    <source>
        <dbReference type="ARBA" id="ARBA00022801"/>
    </source>
</evidence>
<accession>A0A9W6L958</accession>
<keyword evidence="3 4" id="KW-0326">Glycosidase</keyword>
<dbReference type="GO" id="GO:0016985">
    <property type="term" value="F:mannan endo-1,4-beta-mannosidase activity"/>
    <property type="evidence" value="ECO:0007669"/>
    <property type="project" value="InterPro"/>
</dbReference>
<dbReference type="Proteomes" id="UP001144372">
    <property type="component" value="Unassembled WGS sequence"/>
</dbReference>
<name>A0A9W6L958_9BACT</name>
<evidence type="ECO:0000256" key="3">
    <source>
        <dbReference type="ARBA" id="ARBA00023295"/>
    </source>
</evidence>
<protein>
    <submittedName>
        <fullName evidence="6">Beta-mannanase</fullName>
    </submittedName>
</protein>
<dbReference type="PROSITE" id="PS51764">
    <property type="entry name" value="GH26"/>
    <property type="match status" value="1"/>
</dbReference>
<comment type="similarity">
    <text evidence="1 4">Belongs to the glycosyl hydrolase 26 family.</text>
</comment>
<dbReference type="GO" id="GO:0006080">
    <property type="term" value="P:substituted mannan metabolic process"/>
    <property type="evidence" value="ECO:0007669"/>
    <property type="project" value="InterPro"/>
</dbReference>
<dbReference type="PANTHER" id="PTHR40079">
    <property type="entry name" value="MANNAN ENDO-1,4-BETA-MANNOSIDASE E-RELATED"/>
    <property type="match status" value="1"/>
</dbReference>
<sequence length="334" mass="38702">MTVFPKNGAYTGAFMDFGATEDEISLDILEDFEKMSGKHQTIVAFSSFWGEQNFPMKNVQIISHYGAIPLIFWSPWDRPYAEDRGPDRFNLKNILAGMWDNYIDQWADQAKDYGKPILVSWGLEMNGYWFPWSGYFYGGGTPVTEGEPNRYQGPEVFKQAYRYVVNRVRTRGAKNILWGFHANNFTYPDEPWNSMDRYYPGSDYVDWLGLSVYGKQLSDDDWISFHTAMNSAYENICKLDSTKPVIVAEWGVGEFPRAGSKSEWIREAFTALETEYPRVKAAVYWHERWRNKDDTYSNLHINSSPEALEAYRAGVAAPHWLGHLQYEIEKPNVQ</sequence>
<dbReference type="InterPro" id="IPR022790">
    <property type="entry name" value="GH26_dom"/>
</dbReference>
<organism evidence="6 7">
    <name type="scientific">Desulforhabdus amnigena</name>
    <dbReference type="NCBI Taxonomy" id="40218"/>
    <lineage>
        <taxon>Bacteria</taxon>
        <taxon>Pseudomonadati</taxon>
        <taxon>Thermodesulfobacteriota</taxon>
        <taxon>Syntrophobacteria</taxon>
        <taxon>Syntrophobacterales</taxon>
        <taxon>Syntrophobacteraceae</taxon>
        <taxon>Desulforhabdus</taxon>
    </lineage>
</organism>
<evidence type="ECO:0000259" key="5">
    <source>
        <dbReference type="PROSITE" id="PS51764"/>
    </source>
</evidence>
<keyword evidence="2 4" id="KW-0378">Hydrolase</keyword>
<feature type="domain" description="GH26" evidence="5">
    <location>
        <begin position="1"/>
        <end position="311"/>
    </location>
</feature>
<reference evidence="6" key="1">
    <citation type="submission" date="2022-12" db="EMBL/GenBank/DDBJ databases">
        <title>Reference genome sequencing for broad-spectrum identification of bacterial and archaeal isolates by mass spectrometry.</title>
        <authorList>
            <person name="Sekiguchi Y."/>
            <person name="Tourlousse D.M."/>
        </authorList>
    </citation>
    <scope>NUCLEOTIDE SEQUENCE</scope>
    <source>
        <strain evidence="6">ASRB1</strain>
    </source>
</reference>
<evidence type="ECO:0000313" key="6">
    <source>
        <dbReference type="EMBL" id="GLI36328.1"/>
    </source>
</evidence>
<dbReference type="Pfam" id="PF02156">
    <property type="entry name" value="Glyco_hydro_26"/>
    <property type="match status" value="1"/>
</dbReference>
<evidence type="ECO:0000313" key="7">
    <source>
        <dbReference type="Proteomes" id="UP001144372"/>
    </source>
</evidence>
<evidence type="ECO:0000256" key="4">
    <source>
        <dbReference type="PROSITE-ProRule" id="PRU01100"/>
    </source>
</evidence>
<proteinExistence type="inferred from homology"/>